<proteinExistence type="inferred from homology"/>
<dbReference type="Proteomes" id="UP000702209">
    <property type="component" value="Unassembled WGS sequence"/>
</dbReference>
<evidence type="ECO:0000313" key="5">
    <source>
        <dbReference type="Proteomes" id="UP000702209"/>
    </source>
</evidence>
<keyword evidence="2" id="KW-0479">Metal-binding</keyword>
<dbReference type="PANTHER" id="PTHR42796">
    <property type="entry name" value="FUMARYLACETOACETATE HYDROLASE DOMAIN-CONTAINING PROTEIN 2A-RELATED"/>
    <property type="match status" value="1"/>
</dbReference>
<dbReference type="InterPro" id="IPR051121">
    <property type="entry name" value="FAH"/>
</dbReference>
<feature type="domain" description="Fumarylacetoacetase-like C-terminal" evidence="3">
    <location>
        <begin position="80"/>
        <end position="293"/>
    </location>
</feature>
<dbReference type="Gene3D" id="3.90.850.10">
    <property type="entry name" value="Fumarylacetoacetase-like, C-terminal domain"/>
    <property type="match status" value="1"/>
</dbReference>
<dbReference type="InterPro" id="IPR036663">
    <property type="entry name" value="Fumarylacetoacetase_C_sf"/>
</dbReference>
<comment type="caution">
    <text evidence="4">The sequence shown here is derived from an EMBL/GenBank/DDBJ whole genome shotgun (WGS) entry which is preliminary data.</text>
</comment>
<dbReference type="EMBL" id="JADLQX010000022">
    <property type="protein sequence ID" value="MBF6301041.1"/>
    <property type="molecule type" value="Genomic_DNA"/>
</dbReference>
<name>A0ABS0CWT1_9NOCA</name>
<dbReference type="RefSeq" id="WP_195132252.1">
    <property type="nucleotide sequence ID" value="NZ_JADLQX010000022.1"/>
</dbReference>
<evidence type="ECO:0000313" key="4">
    <source>
        <dbReference type="EMBL" id="MBF6301041.1"/>
    </source>
</evidence>
<keyword evidence="4" id="KW-0378">Hydrolase</keyword>
<dbReference type="GO" id="GO:0016787">
    <property type="term" value="F:hydrolase activity"/>
    <property type="evidence" value="ECO:0007669"/>
    <property type="project" value="UniProtKB-KW"/>
</dbReference>
<accession>A0ABS0CWT1</accession>
<sequence>MSSQRWCLVQFVENNRAEPSIGVLADGKVSRAPQPLSGRTLLEVFDRWEEFTPLLQNLQLSALEVAPDADLIAPLTYPRKILCAGANYYGHAQEMGTQRPDSDGEPFFFLKPPTTTVVSAHDDVRLPDNADVDWEAELAVVIGTGGRDIDERTALEHVAGYTVANDLSARGRFPRKDAVLPPFGWDWFQHKAFDGSCPLGPGIVPSWQIGDPHDLTLRLTVNGEIKQEASTADMVITVPRLIAAASRVLTLEPGDIILTGTPAGVGMPHKTFLHVGDLVVTEIDGIGRLENRMVAS</sequence>
<organism evidence="4 5">
    <name type="scientific">Nocardia amamiensis</name>
    <dbReference type="NCBI Taxonomy" id="404578"/>
    <lineage>
        <taxon>Bacteria</taxon>
        <taxon>Bacillati</taxon>
        <taxon>Actinomycetota</taxon>
        <taxon>Actinomycetes</taxon>
        <taxon>Mycobacteriales</taxon>
        <taxon>Nocardiaceae</taxon>
        <taxon>Nocardia</taxon>
    </lineage>
</organism>
<evidence type="ECO:0000256" key="1">
    <source>
        <dbReference type="ARBA" id="ARBA00010211"/>
    </source>
</evidence>
<evidence type="ECO:0000256" key="2">
    <source>
        <dbReference type="ARBA" id="ARBA00022723"/>
    </source>
</evidence>
<dbReference type="SUPFAM" id="SSF56529">
    <property type="entry name" value="FAH"/>
    <property type="match status" value="1"/>
</dbReference>
<gene>
    <name evidence="4" type="ORF">IU459_26360</name>
</gene>
<dbReference type="InterPro" id="IPR011234">
    <property type="entry name" value="Fumarylacetoacetase-like_C"/>
</dbReference>
<keyword evidence="5" id="KW-1185">Reference proteome</keyword>
<reference evidence="4 5" key="1">
    <citation type="submission" date="2020-10" db="EMBL/GenBank/DDBJ databases">
        <title>Identification of Nocardia species via Next-generation sequencing and recognition of intraspecies genetic diversity.</title>
        <authorList>
            <person name="Li P."/>
            <person name="Li P."/>
            <person name="Lu B."/>
        </authorList>
    </citation>
    <scope>NUCLEOTIDE SEQUENCE [LARGE SCALE GENOMIC DNA]</scope>
    <source>
        <strain evidence="4 5">BJ06-0157</strain>
    </source>
</reference>
<evidence type="ECO:0000259" key="3">
    <source>
        <dbReference type="Pfam" id="PF01557"/>
    </source>
</evidence>
<protein>
    <submittedName>
        <fullName evidence="4">Fumarylacetoacetate hydrolase family protein</fullName>
    </submittedName>
</protein>
<dbReference type="Pfam" id="PF01557">
    <property type="entry name" value="FAA_hydrolase"/>
    <property type="match status" value="1"/>
</dbReference>
<comment type="similarity">
    <text evidence="1">Belongs to the FAH family.</text>
</comment>
<dbReference type="PANTHER" id="PTHR42796:SF4">
    <property type="entry name" value="FUMARYLACETOACETATE HYDROLASE DOMAIN-CONTAINING PROTEIN 2A"/>
    <property type="match status" value="1"/>
</dbReference>